<dbReference type="AlphaFoldDB" id="F4R434"/>
<reference evidence="4" key="1">
    <citation type="journal article" date="2011" name="Proc. Natl. Acad. Sci. U.S.A.">
        <title>Obligate biotrophy features unraveled by the genomic analysis of rust fungi.</title>
        <authorList>
            <person name="Duplessis S."/>
            <person name="Cuomo C.A."/>
            <person name="Lin Y.-C."/>
            <person name="Aerts A."/>
            <person name="Tisserant E."/>
            <person name="Veneault-Fourrey C."/>
            <person name="Joly D.L."/>
            <person name="Hacquard S."/>
            <person name="Amselem J."/>
            <person name="Cantarel B.L."/>
            <person name="Chiu R."/>
            <person name="Coutinho P.M."/>
            <person name="Feau N."/>
            <person name="Field M."/>
            <person name="Frey P."/>
            <person name="Gelhaye E."/>
            <person name="Goldberg J."/>
            <person name="Grabherr M.G."/>
            <person name="Kodira C.D."/>
            <person name="Kohler A."/>
            <person name="Kuees U."/>
            <person name="Lindquist E.A."/>
            <person name="Lucas S.M."/>
            <person name="Mago R."/>
            <person name="Mauceli E."/>
            <person name="Morin E."/>
            <person name="Murat C."/>
            <person name="Pangilinan J.L."/>
            <person name="Park R."/>
            <person name="Pearson M."/>
            <person name="Quesneville H."/>
            <person name="Rouhier N."/>
            <person name="Sakthikumar S."/>
            <person name="Salamov A.A."/>
            <person name="Schmutz J."/>
            <person name="Selles B."/>
            <person name="Shapiro H."/>
            <person name="Tanguay P."/>
            <person name="Tuskan G.A."/>
            <person name="Henrissat B."/>
            <person name="Van de Peer Y."/>
            <person name="Rouze P."/>
            <person name="Ellis J.G."/>
            <person name="Dodds P.N."/>
            <person name="Schein J.E."/>
            <person name="Zhong S."/>
            <person name="Hamelin R.C."/>
            <person name="Grigoriev I.V."/>
            <person name="Szabo L.J."/>
            <person name="Martin F."/>
        </authorList>
    </citation>
    <scope>NUCLEOTIDE SEQUENCE [LARGE SCALE GENOMIC DNA]</scope>
    <source>
        <strain evidence="4">98AG31 / pathotype 3-4-7</strain>
    </source>
</reference>
<dbReference type="EMBL" id="GL883090">
    <property type="protein sequence ID" value="EGG12731.1"/>
    <property type="molecule type" value="Genomic_DNA"/>
</dbReference>
<evidence type="ECO:0000256" key="2">
    <source>
        <dbReference type="SAM" id="Phobius"/>
    </source>
</evidence>
<evidence type="ECO:0000256" key="1">
    <source>
        <dbReference type="SAM" id="MobiDB-lite"/>
    </source>
</evidence>
<dbReference type="Proteomes" id="UP000001072">
    <property type="component" value="Unassembled WGS sequence"/>
</dbReference>
<name>F4R434_MELLP</name>
<keyword evidence="2" id="KW-1133">Transmembrane helix</keyword>
<dbReference type="VEuPathDB" id="FungiDB:MELLADRAFT_101239"/>
<feature type="compositionally biased region" description="Polar residues" evidence="1">
    <location>
        <begin position="60"/>
        <end position="77"/>
    </location>
</feature>
<dbReference type="InParanoid" id="F4R434"/>
<dbReference type="RefSeq" id="XP_007403669.1">
    <property type="nucleotide sequence ID" value="XM_007403607.1"/>
</dbReference>
<dbReference type="KEGG" id="mlr:MELLADRAFT_101239"/>
<proteinExistence type="predicted"/>
<sequence length="102" mass="11253">MAPCNPSESLSTATGAIIHRTNEGFAIQLHYVLILIVLARYFSRKLASLKNYLARLRNPTCKTDNSSVSSENGSIKSSHLRAKSSLPRKLHARTKWKGVTAT</sequence>
<accession>F4R434</accession>
<keyword evidence="4" id="KW-1185">Reference proteome</keyword>
<evidence type="ECO:0000313" key="3">
    <source>
        <dbReference type="EMBL" id="EGG12731.1"/>
    </source>
</evidence>
<keyword evidence="2" id="KW-0472">Membrane</keyword>
<feature type="transmembrane region" description="Helical" evidence="2">
    <location>
        <begin position="25"/>
        <end position="42"/>
    </location>
</feature>
<organism evidence="4">
    <name type="scientific">Melampsora larici-populina (strain 98AG31 / pathotype 3-4-7)</name>
    <name type="common">Poplar leaf rust fungus</name>
    <dbReference type="NCBI Taxonomy" id="747676"/>
    <lineage>
        <taxon>Eukaryota</taxon>
        <taxon>Fungi</taxon>
        <taxon>Dikarya</taxon>
        <taxon>Basidiomycota</taxon>
        <taxon>Pucciniomycotina</taxon>
        <taxon>Pucciniomycetes</taxon>
        <taxon>Pucciniales</taxon>
        <taxon>Melampsoraceae</taxon>
        <taxon>Melampsora</taxon>
    </lineage>
</organism>
<feature type="region of interest" description="Disordered" evidence="1">
    <location>
        <begin position="60"/>
        <end position="102"/>
    </location>
</feature>
<feature type="compositionally biased region" description="Basic residues" evidence="1">
    <location>
        <begin position="78"/>
        <end position="96"/>
    </location>
</feature>
<dbReference type="HOGENOM" id="CLU_2278070_0_0_1"/>
<dbReference type="GeneID" id="18921314"/>
<gene>
    <name evidence="3" type="ORF">MELLADRAFT_101239</name>
</gene>
<protein>
    <submittedName>
        <fullName evidence="3">Uncharacterized protein</fullName>
    </submittedName>
</protein>
<keyword evidence="2" id="KW-0812">Transmembrane</keyword>
<evidence type="ECO:0000313" key="4">
    <source>
        <dbReference type="Proteomes" id="UP000001072"/>
    </source>
</evidence>